<dbReference type="InterPro" id="IPR014100">
    <property type="entry name" value="GTP-bd_Obg/CgtA"/>
</dbReference>
<comment type="caution">
    <text evidence="11">The sequence shown here is derived from an EMBL/GenBank/DDBJ whole genome shotgun (WGS) entry which is preliminary data.</text>
</comment>
<evidence type="ECO:0000259" key="9">
    <source>
        <dbReference type="PROSITE" id="PS51710"/>
    </source>
</evidence>
<organism evidence="11 12">
    <name type="scientific">Eiseniibacteriota bacterium</name>
    <dbReference type="NCBI Taxonomy" id="2212470"/>
    <lineage>
        <taxon>Bacteria</taxon>
        <taxon>Candidatus Eiseniibacteriota</taxon>
    </lineage>
</organism>
<keyword evidence="3 7" id="KW-0547">Nucleotide-binding</keyword>
<comment type="similarity">
    <text evidence="1 7">Belongs to the TRAFAC class OBG-HflX-like GTPase superfamily. OBG GTPase family.</text>
</comment>
<protein>
    <recommendedName>
        <fullName evidence="7">GTPase Obg</fullName>
        <ecNumber evidence="7">3.6.5.-</ecNumber>
    </recommendedName>
    <alternativeName>
        <fullName evidence="7">GTP-binding protein Obg</fullName>
    </alternativeName>
</protein>
<evidence type="ECO:0000256" key="1">
    <source>
        <dbReference type="ARBA" id="ARBA00007699"/>
    </source>
</evidence>
<comment type="subcellular location">
    <subcellularLocation>
        <location evidence="7">Cytoplasm</location>
    </subcellularLocation>
</comment>
<dbReference type="Pfam" id="PF01018">
    <property type="entry name" value="GTP1_OBG"/>
    <property type="match status" value="1"/>
</dbReference>
<dbReference type="NCBIfam" id="NF008955">
    <property type="entry name" value="PRK12297.1"/>
    <property type="match status" value="1"/>
</dbReference>
<dbReference type="Pfam" id="PF01926">
    <property type="entry name" value="MMR_HSR1"/>
    <property type="match status" value="1"/>
</dbReference>
<comment type="cofactor">
    <cofactor evidence="7">
        <name>Mg(2+)</name>
        <dbReference type="ChEBI" id="CHEBI:18420"/>
    </cofactor>
</comment>
<feature type="binding site" evidence="7">
    <location>
        <begin position="279"/>
        <end position="282"/>
    </location>
    <ligand>
        <name>GTP</name>
        <dbReference type="ChEBI" id="CHEBI:37565"/>
    </ligand>
</feature>
<dbReference type="AlphaFoldDB" id="A0A538U680"/>
<keyword evidence="4 7" id="KW-0378">Hydrolase</keyword>
<dbReference type="EMBL" id="VBPB01000165">
    <property type="protein sequence ID" value="TMQ71406.1"/>
    <property type="molecule type" value="Genomic_DNA"/>
</dbReference>
<evidence type="ECO:0000313" key="12">
    <source>
        <dbReference type="Proteomes" id="UP000319771"/>
    </source>
</evidence>
<dbReference type="CDD" id="cd01898">
    <property type="entry name" value="Obg"/>
    <property type="match status" value="1"/>
</dbReference>
<dbReference type="PANTHER" id="PTHR11702">
    <property type="entry name" value="DEVELOPMENTALLY REGULATED GTP-BINDING PROTEIN-RELATED"/>
    <property type="match status" value="1"/>
</dbReference>
<evidence type="ECO:0000256" key="7">
    <source>
        <dbReference type="HAMAP-Rule" id="MF_01454"/>
    </source>
</evidence>
<evidence type="ECO:0000256" key="3">
    <source>
        <dbReference type="ARBA" id="ARBA00022741"/>
    </source>
</evidence>
<dbReference type="PANTHER" id="PTHR11702:SF31">
    <property type="entry name" value="MITOCHONDRIAL RIBOSOME-ASSOCIATED GTPASE 2"/>
    <property type="match status" value="1"/>
</dbReference>
<dbReference type="SUPFAM" id="SSF82051">
    <property type="entry name" value="Obg GTP-binding protein N-terminal domain"/>
    <property type="match status" value="1"/>
</dbReference>
<keyword evidence="5 7" id="KW-0460">Magnesium</keyword>
<dbReference type="PROSITE" id="PS00905">
    <property type="entry name" value="GTP1_OBG"/>
    <property type="match status" value="1"/>
</dbReference>
<feature type="binding site" evidence="7">
    <location>
        <begin position="305"/>
        <end position="307"/>
    </location>
    <ligand>
        <name>GTP</name>
        <dbReference type="ChEBI" id="CHEBI:37565"/>
    </ligand>
</feature>
<evidence type="ECO:0000256" key="2">
    <source>
        <dbReference type="ARBA" id="ARBA00022490"/>
    </source>
</evidence>
<dbReference type="HAMAP" id="MF_01454">
    <property type="entry name" value="GTPase_Obg"/>
    <property type="match status" value="1"/>
</dbReference>
<dbReference type="Proteomes" id="UP000319771">
    <property type="component" value="Unassembled WGS sequence"/>
</dbReference>
<dbReference type="GO" id="GO:0042254">
    <property type="term" value="P:ribosome biogenesis"/>
    <property type="evidence" value="ECO:0007669"/>
    <property type="project" value="UniProtKB-UniRule"/>
</dbReference>
<evidence type="ECO:0000313" key="11">
    <source>
        <dbReference type="EMBL" id="TMQ71406.1"/>
    </source>
</evidence>
<evidence type="ECO:0000256" key="8">
    <source>
        <dbReference type="SAM" id="MobiDB-lite"/>
    </source>
</evidence>
<accession>A0A538U680</accession>
<feature type="region of interest" description="Disordered" evidence="8">
    <location>
        <begin position="62"/>
        <end position="87"/>
    </location>
</feature>
<dbReference type="PRINTS" id="PR00326">
    <property type="entry name" value="GTP1OBG"/>
</dbReference>
<gene>
    <name evidence="11" type="primary">obgE</name>
    <name evidence="7" type="synonym">obg</name>
    <name evidence="11" type="ORF">E6K81_10190</name>
</gene>
<dbReference type="NCBIfam" id="TIGR02729">
    <property type="entry name" value="Obg_CgtA"/>
    <property type="match status" value="1"/>
</dbReference>
<dbReference type="PIRSF" id="PIRSF002401">
    <property type="entry name" value="GTP_bd_Obg/CgtA"/>
    <property type="match status" value="1"/>
</dbReference>
<feature type="domain" description="OBG-type G" evidence="9">
    <location>
        <begin position="159"/>
        <end position="324"/>
    </location>
</feature>
<feature type="domain" description="Obg" evidence="10">
    <location>
        <begin position="1"/>
        <end position="158"/>
    </location>
</feature>
<dbReference type="InterPro" id="IPR036726">
    <property type="entry name" value="GTP1_OBG_dom_sf"/>
</dbReference>
<dbReference type="InterPro" id="IPR006074">
    <property type="entry name" value="GTP1-OBG_CS"/>
</dbReference>
<keyword evidence="7" id="KW-0479">Metal-binding</keyword>
<keyword evidence="6 7" id="KW-0342">GTP-binding</keyword>
<dbReference type="GO" id="GO:0005737">
    <property type="term" value="C:cytoplasm"/>
    <property type="evidence" value="ECO:0007669"/>
    <property type="project" value="UniProtKB-SubCell"/>
</dbReference>
<dbReference type="GO" id="GO:0003924">
    <property type="term" value="F:GTPase activity"/>
    <property type="evidence" value="ECO:0007669"/>
    <property type="project" value="UniProtKB-UniRule"/>
</dbReference>
<dbReference type="InterPro" id="IPR027417">
    <property type="entry name" value="P-loop_NTPase"/>
</dbReference>
<dbReference type="PROSITE" id="PS51883">
    <property type="entry name" value="OBG"/>
    <property type="match status" value="1"/>
</dbReference>
<proteinExistence type="inferred from homology"/>
<feature type="binding site" evidence="7">
    <location>
        <begin position="165"/>
        <end position="172"/>
    </location>
    <ligand>
        <name>GTP</name>
        <dbReference type="ChEBI" id="CHEBI:37565"/>
    </ligand>
</feature>
<evidence type="ECO:0000259" key="10">
    <source>
        <dbReference type="PROSITE" id="PS51883"/>
    </source>
</evidence>
<dbReference type="FunFam" id="2.70.210.12:FF:000001">
    <property type="entry name" value="GTPase Obg"/>
    <property type="match status" value="1"/>
</dbReference>
<dbReference type="Gene3D" id="2.70.210.12">
    <property type="entry name" value="GTP1/OBG domain"/>
    <property type="match status" value="1"/>
</dbReference>
<reference evidence="11 12" key="1">
    <citation type="journal article" date="2019" name="Nat. Microbiol.">
        <title>Mediterranean grassland soil C-N compound turnover is dependent on rainfall and depth, and is mediated by genomically divergent microorganisms.</title>
        <authorList>
            <person name="Diamond S."/>
            <person name="Andeer P.F."/>
            <person name="Li Z."/>
            <person name="Crits-Christoph A."/>
            <person name="Burstein D."/>
            <person name="Anantharaman K."/>
            <person name="Lane K.R."/>
            <person name="Thomas B.C."/>
            <person name="Pan C."/>
            <person name="Northen T.R."/>
            <person name="Banfield J.F."/>
        </authorList>
    </citation>
    <scope>NUCLEOTIDE SEQUENCE [LARGE SCALE GENOMIC DNA]</scope>
    <source>
        <strain evidence="11">WS_11</strain>
    </source>
</reference>
<dbReference type="InterPro" id="IPR006073">
    <property type="entry name" value="GTP-bd"/>
</dbReference>
<evidence type="ECO:0000256" key="4">
    <source>
        <dbReference type="ARBA" id="ARBA00022801"/>
    </source>
</evidence>
<dbReference type="NCBIfam" id="NF008956">
    <property type="entry name" value="PRK12299.1"/>
    <property type="match status" value="1"/>
</dbReference>
<feature type="binding site" evidence="7">
    <location>
        <begin position="190"/>
        <end position="194"/>
    </location>
    <ligand>
        <name>GTP</name>
        <dbReference type="ChEBI" id="CHEBI:37565"/>
    </ligand>
</feature>
<feature type="region of interest" description="Disordered" evidence="8">
    <location>
        <begin position="114"/>
        <end position="145"/>
    </location>
</feature>
<dbReference type="Gene3D" id="3.40.50.300">
    <property type="entry name" value="P-loop containing nucleotide triphosphate hydrolases"/>
    <property type="match status" value="1"/>
</dbReference>
<comment type="subunit">
    <text evidence="7">Monomer.</text>
</comment>
<dbReference type="InterPro" id="IPR045086">
    <property type="entry name" value="OBG_GTPase"/>
</dbReference>
<keyword evidence="2 7" id="KW-0963">Cytoplasm</keyword>
<name>A0A538U680_UNCEI</name>
<dbReference type="SUPFAM" id="SSF52540">
    <property type="entry name" value="P-loop containing nucleoside triphosphate hydrolases"/>
    <property type="match status" value="1"/>
</dbReference>
<feature type="binding site" evidence="7">
    <location>
        <position position="192"/>
    </location>
    <ligand>
        <name>Mg(2+)</name>
        <dbReference type="ChEBI" id="CHEBI:18420"/>
    </ligand>
</feature>
<feature type="binding site" evidence="7">
    <location>
        <position position="172"/>
    </location>
    <ligand>
        <name>Mg(2+)</name>
        <dbReference type="ChEBI" id="CHEBI:18420"/>
    </ligand>
</feature>
<comment type="function">
    <text evidence="7">An essential GTPase which binds GTP, GDP and possibly (p)ppGpp with moderate affinity, with high nucleotide exchange rates and a fairly low GTP hydrolysis rate. Plays a role in control of the cell cycle, stress response, ribosome biogenesis and in those bacteria that undergo differentiation, in morphogenesis control.</text>
</comment>
<dbReference type="EC" id="3.6.5.-" evidence="7"/>
<feature type="binding site" evidence="7">
    <location>
        <begin position="212"/>
        <end position="215"/>
    </location>
    <ligand>
        <name>GTP</name>
        <dbReference type="ChEBI" id="CHEBI:37565"/>
    </ligand>
</feature>
<evidence type="ECO:0000256" key="5">
    <source>
        <dbReference type="ARBA" id="ARBA00022842"/>
    </source>
</evidence>
<sequence length="335" mass="36088">MLIDRARIHVIAGDGGDGCVSFRREKYVPKGGPDGGDGGLGGSVVLEVDAHIRTLLDCREQPRYRADSGRPGSGNNRTGKDGDDLVIRIPPGTVVKDVESGEILADLVDPGSRWPAARGGRGGRGNARFATPTHQAPRRADPGEPGEGRWLELELKLIADVGLVGLPNAGKSTLLSRISRARPRIADYPFTTLEPNLGIVALDEERQFVMADLPGLIEGAHRGKGLGLEFLRHVERTRVLIFLLDVTRPEPTEDLRLLENELARHSAALTEKPRLVTLSKADLLPPGAHADAPARAGLPEALLISAHSGLHLDRWLAQVWHLLQPTLAAESPTDE</sequence>
<dbReference type="GO" id="GO:0000287">
    <property type="term" value="F:magnesium ion binding"/>
    <property type="evidence" value="ECO:0007669"/>
    <property type="project" value="InterPro"/>
</dbReference>
<dbReference type="GO" id="GO:0005525">
    <property type="term" value="F:GTP binding"/>
    <property type="evidence" value="ECO:0007669"/>
    <property type="project" value="UniProtKB-UniRule"/>
</dbReference>
<dbReference type="InterPro" id="IPR006169">
    <property type="entry name" value="GTP1_OBG_dom"/>
</dbReference>
<evidence type="ECO:0000256" key="6">
    <source>
        <dbReference type="ARBA" id="ARBA00023134"/>
    </source>
</evidence>
<dbReference type="InterPro" id="IPR031167">
    <property type="entry name" value="G_OBG"/>
</dbReference>
<dbReference type="PROSITE" id="PS51710">
    <property type="entry name" value="G_OBG"/>
    <property type="match status" value="1"/>
</dbReference>